<dbReference type="PROSITE" id="PS00973">
    <property type="entry name" value="USP_2"/>
    <property type="match status" value="1"/>
</dbReference>
<feature type="domain" description="USP" evidence="3">
    <location>
        <begin position="1"/>
        <end position="71"/>
    </location>
</feature>
<evidence type="ECO:0000313" key="4">
    <source>
        <dbReference type="EMBL" id="CAD7648472.1"/>
    </source>
</evidence>
<dbReference type="InterPro" id="IPR001394">
    <property type="entry name" value="Peptidase_C19_UCH"/>
</dbReference>
<dbReference type="GO" id="GO:0016579">
    <property type="term" value="P:protein deubiquitination"/>
    <property type="evidence" value="ECO:0007669"/>
    <property type="project" value="InterPro"/>
</dbReference>
<dbReference type="InterPro" id="IPR038765">
    <property type="entry name" value="Papain-like_cys_pep_sf"/>
</dbReference>
<dbReference type="PROSITE" id="PS50235">
    <property type="entry name" value="USP_3"/>
    <property type="match status" value="1"/>
</dbReference>
<reference evidence="4" key="1">
    <citation type="submission" date="2020-11" db="EMBL/GenBank/DDBJ databases">
        <authorList>
            <person name="Tran Van P."/>
        </authorList>
    </citation>
    <scope>NUCLEOTIDE SEQUENCE</scope>
</reference>
<sequence>MFSRLTRTDDNTYDLYAVANHKGNMQSGHYTAYCRNPIDNCWYLFDDTKVVAVNESSVITADAYILFYQRSSLSSALSSCASSSTSGYSSSASSYYSDHWAFRMPPFNYWSPKASKSHDNLSSEVINENLCQKREHNTAADVAHIAAHDHQYLRDGRHDHHYNHRTGHDPKLCKSAFKEFSNQI</sequence>
<evidence type="ECO:0000256" key="2">
    <source>
        <dbReference type="ARBA" id="ARBA00012759"/>
    </source>
</evidence>
<dbReference type="PANTHER" id="PTHR21646:SF14">
    <property type="entry name" value="FI05488P"/>
    <property type="match status" value="1"/>
</dbReference>
<evidence type="ECO:0000313" key="5">
    <source>
        <dbReference type="Proteomes" id="UP000759131"/>
    </source>
</evidence>
<dbReference type="EMBL" id="CAJPIZ010043562">
    <property type="protein sequence ID" value="CAG2122001.1"/>
    <property type="molecule type" value="Genomic_DNA"/>
</dbReference>
<dbReference type="Proteomes" id="UP000759131">
    <property type="component" value="Unassembled WGS sequence"/>
</dbReference>
<gene>
    <name evidence="4" type="ORF">OSB1V03_LOCUS21947</name>
</gene>
<proteinExistence type="predicted"/>
<dbReference type="InterPro" id="IPR018200">
    <property type="entry name" value="USP_CS"/>
</dbReference>
<evidence type="ECO:0000259" key="3">
    <source>
        <dbReference type="PROSITE" id="PS50235"/>
    </source>
</evidence>
<comment type="catalytic activity">
    <reaction evidence="1">
        <text>Thiol-dependent hydrolysis of ester, thioester, amide, peptide and isopeptide bonds formed by the C-terminal Gly of ubiquitin (a 76-residue protein attached to proteins as an intracellular targeting signal).</text>
        <dbReference type="EC" id="3.4.19.12"/>
    </reaction>
</comment>
<dbReference type="InterPro" id="IPR050185">
    <property type="entry name" value="Ub_carboxyl-term_hydrolase"/>
</dbReference>
<evidence type="ECO:0000256" key="1">
    <source>
        <dbReference type="ARBA" id="ARBA00000707"/>
    </source>
</evidence>
<dbReference type="EC" id="3.4.19.12" evidence="2"/>
<dbReference type="InterPro" id="IPR028889">
    <property type="entry name" value="USP"/>
</dbReference>
<dbReference type="SUPFAM" id="SSF54001">
    <property type="entry name" value="Cysteine proteinases"/>
    <property type="match status" value="1"/>
</dbReference>
<organism evidence="4">
    <name type="scientific">Medioppia subpectinata</name>
    <dbReference type="NCBI Taxonomy" id="1979941"/>
    <lineage>
        <taxon>Eukaryota</taxon>
        <taxon>Metazoa</taxon>
        <taxon>Ecdysozoa</taxon>
        <taxon>Arthropoda</taxon>
        <taxon>Chelicerata</taxon>
        <taxon>Arachnida</taxon>
        <taxon>Acari</taxon>
        <taxon>Acariformes</taxon>
        <taxon>Sarcoptiformes</taxon>
        <taxon>Oribatida</taxon>
        <taxon>Brachypylina</taxon>
        <taxon>Oppioidea</taxon>
        <taxon>Oppiidae</taxon>
        <taxon>Medioppia</taxon>
    </lineage>
</organism>
<dbReference type="OrthoDB" id="265776at2759"/>
<dbReference type="Gene3D" id="3.90.70.10">
    <property type="entry name" value="Cysteine proteinases"/>
    <property type="match status" value="1"/>
</dbReference>
<dbReference type="Pfam" id="PF00443">
    <property type="entry name" value="UCH"/>
    <property type="match status" value="1"/>
</dbReference>
<dbReference type="PANTHER" id="PTHR21646">
    <property type="entry name" value="UBIQUITIN CARBOXYL-TERMINAL HYDROLASE"/>
    <property type="match status" value="1"/>
</dbReference>
<name>A0A7R9QKS0_9ACAR</name>
<dbReference type="AlphaFoldDB" id="A0A7R9QKS0"/>
<protein>
    <recommendedName>
        <fullName evidence="2">ubiquitinyl hydrolase 1</fullName>
        <ecNumber evidence="2">3.4.19.12</ecNumber>
    </recommendedName>
</protein>
<keyword evidence="5" id="KW-1185">Reference proteome</keyword>
<dbReference type="GO" id="GO:0004843">
    <property type="term" value="F:cysteine-type deubiquitinase activity"/>
    <property type="evidence" value="ECO:0007669"/>
    <property type="project" value="UniProtKB-EC"/>
</dbReference>
<dbReference type="EMBL" id="OC898137">
    <property type="protein sequence ID" value="CAD7648472.1"/>
    <property type="molecule type" value="Genomic_DNA"/>
</dbReference>
<accession>A0A7R9QKS0</accession>